<dbReference type="NCBIfam" id="TIGR00810">
    <property type="entry name" value="secG"/>
    <property type="match status" value="1"/>
</dbReference>
<evidence type="ECO:0000256" key="10">
    <source>
        <dbReference type="RuleBase" id="RU365087"/>
    </source>
</evidence>
<dbReference type="Proteomes" id="UP000004295">
    <property type="component" value="Unassembled WGS sequence"/>
</dbReference>
<gene>
    <name evidence="12" type="primary">secG</name>
    <name evidence="12" type="ORF">POREN0001_1346</name>
</gene>
<keyword evidence="4 10" id="KW-1003">Cell membrane</keyword>
<evidence type="ECO:0000256" key="4">
    <source>
        <dbReference type="ARBA" id="ARBA00022475"/>
    </source>
</evidence>
<protein>
    <recommendedName>
        <fullName evidence="10">Protein-export membrane protein SecG</fullName>
    </recommendedName>
</protein>
<comment type="function">
    <text evidence="10">Involved in protein export. Participates in an early event of protein translocation.</text>
</comment>
<evidence type="ECO:0000256" key="5">
    <source>
        <dbReference type="ARBA" id="ARBA00022692"/>
    </source>
</evidence>
<evidence type="ECO:0000256" key="7">
    <source>
        <dbReference type="ARBA" id="ARBA00022989"/>
    </source>
</evidence>
<dbReference type="GO" id="GO:0009306">
    <property type="term" value="P:protein secretion"/>
    <property type="evidence" value="ECO:0007669"/>
    <property type="project" value="UniProtKB-UniRule"/>
</dbReference>
<organism evidence="12 13">
    <name type="scientific">Porphyromonas endodontalis (strain ATCC 35406 / DSM 24491 / JCM 8526 / CCUG 16442 / BCRC 14492 / NCTC 13058 / HG 370)</name>
    <name type="common">Bacteroides endodontalis</name>
    <dbReference type="NCBI Taxonomy" id="553175"/>
    <lineage>
        <taxon>Bacteria</taxon>
        <taxon>Pseudomonadati</taxon>
        <taxon>Bacteroidota</taxon>
        <taxon>Bacteroidia</taxon>
        <taxon>Bacteroidales</taxon>
        <taxon>Porphyromonadaceae</taxon>
        <taxon>Porphyromonas</taxon>
    </lineage>
</organism>
<evidence type="ECO:0000313" key="12">
    <source>
        <dbReference type="EMBL" id="EEN83749.1"/>
    </source>
</evidence>
<evidence type="ECO:0000256" key="1">
    <source>
        <dbReference type="ARBA" id="ARBA00004651"/>
    </source>
</evidence>
<dbReference type="RefSeq" id="WP_004332216.1">
    <property type="nucleotide sequence ID" value="NZ_ACNN01000005.1"/>
</dbReference>
<keyword evidence="8 10" id="KW-0811">Translocation</keyword>
<dbReference type="EMBL" id="ACNN01000005">
    <property type="protein sequence ID" value="EEN83749.1"/>
    <property type="molecule type" value="Genomic_DNA"/>
</dbReference>
<dbReference type="PANTHER" id="PTHR34182:SF1">
    <property type="entry name" value="PROTEIN-EXPORT MEMBRANE PROTEIN SECG"/>
    <property type="match status" value="1"/>
</dbReference>
<keyword evidence="3 10" id="KW-0813">Transport</keyword>
<evidence type="ECO:0000256" key="8">
    <source>
        <dbReference type="ARBA" id="ARBA00023010"/>
    </source>
</evidence>
<evidence type="ECO:0000256" key="3">
    <source>
        <dbReference type="ARBA" id="ARBA00022448"/>
    </source>
</evidence>
<comment type="subcellular location">
    <subcellularLocation>
        <location evidence="1 10">Cell membrane</location>
        <topology evidence="1 10">Multi-pass membrane protein</topology>
    </subcellularLocation>
</comment>
<dbReference type="InterPro" id="IPR004692">
    <property type="entry name" value="SecG"/>
</dbReference>
<reference evidence="12 13" key="1">
    <citation type="submission" date="2009-04" db="EMBL/GenBank/DDBJ databases">
        <authorList>
            <person name="Sebastian Y."/>
            <person name="Madupu R."/>
            <person name="Durkin A.S."/>
            <person name="Torralba M."/>
            <person name="Methe B."/>
            <person name="Sutton G.G."/>
            <person name="Strausberg R.L."/>
            <person name="Nelson K.E."/>
        </authorList>
    </citation>
    <scope>NUCLEOTIDE SEQUENCE [LARGE SCALE GENOMIC DNA]</scope>
    <source>
        <strain evidence="13">ATCC 35406 / BCRC 14492 / JCM 8526 / NCTC 13058 / HG 370</strain>
    </source>
</reference>
<sequence length="116" mass="12396">MFVFLSILILLAAVLLILVVVIQNSKGGGLASGFASSNQIMGVRKTTDFLEKATWWLAGAIAILSIVSTHFLHTSLKEDQGINSVIEQKVEETPEQQLPNLGGEMPAAPAPEAPQQ</sequence>
<comment type="similarity">
    <text evidence="2 10">Belongs to the SecG family.</text>
</comment>
<keyword evidence="5 10" id="KW-0812">Transmembrane</keyword>
<dbReference type="PANTHER" id="PTHR34182">
    <property type="entry name" value="PROTEIN-EXPORT MEMBRANE PROTEIN SECG"/>
    <property type="match status" value="1"/>
</dbReference>
<name>C3J8A2_POREA</name>
<evidence type="ECO:0000256" key="9">
    <source>
        <dbReference type="ARBA" id="ARBA00023136"/>
    </source>
</evidence>
<dbReference type="GO" id="GO:0015450">
    <property type="term" value="F:protein-transporting ATPase activity"/>
    <property type="evidence" value="ECO:0007669"/>
    <property type="project" value="UniProtKB-UniRule"/>
</dbReference>
<proteinExistence type="inferred from homology"/>
<keyword evidence="9 10" id="KW-0472">Membrane</keyword>
<dbReference type="eggNOG" id="COG1314">
    <property type="taxonomic scope" value="Bacteria"/>
</dbReference>
<dbReference type="GO" id="GO:0043952">
    <property type="term" value="P:protein transport by the Sec complex"/>
    <property type="evidence" value="ECO:0007669"/>
    <property type="project" value="TreeGrafter"/>
</dbReference>
<comment type="caution">
    <text evidence="10">Lacks conserved residue(s) required for the propagation of feature annotation.</text>
</comment>
<evidence type="ECO:0000256" key="6">
    <source>
        <dbReference type="ARBA" id="ARBA00022927"/>
    </source>
</evidence>
<evidence type="ECO:0000256" key="11">
    <source>
        <dbReference type="SAM" id="MobiDB-lite"/>
    </source>
</evidence>
<comment type="caution">
    <text evidence="12">The sequence shown here is derived from an EMBL/GenBank/DDBJ whole genome shotgun (WGS) entry which is preliminary data.</text>
</comment>
<keyword evidence="7 10" id="KW-1133">Transmembrane helix</keyword>
<evidence type="ECO:0000256" key="2">
    <source>
        <dbReference type="ARBA" id="ARBA00008445"/>
    </source>
</evidence>
<dbReference type="AlphaFoldDB" id="C3J8A2"/>
<feature type="region of interest" description="Disordered" evidence="11">
    <location>
        <begin position="92"/>
        <end position="116"/>
    </location>
</feature>
<keyword evidence="13" id="KW-1185">Reference proteome</keyword>
<feature type="transmembrane region" description="Helical" evidence="10">
    <location>
        <begin position="55"/>
        <end position="72"/>
    </location>
</feature>
<dbReference type="GO" id="GO:0065002">
    <property type="term" value="P:intracellular protein transmembrane transport"/>
    <property type="evidence" value="ECO:0007669"/>
    <property type="project" value="TreeGrafter"/>
</dbReference>
<dbReference type="STRING" id="553175.POREN0001_1346"/>
<dbReference type="Pfam" id="PF03840">
    <property type="entry name" value="SecG"/>
    <property type="match status" value="1"/>
</dbReference>
<accession>C3J8A2</accession>
<keyword evidence="6 10" id="KW-0653">Protein transport</keyword>
<dbReference type="GeneID" id="93365647"/>
<dbReference type="GO" id="GO:0005886">
    <property type="term" value="C:plasma membrane"/>
    <property type="evidence" value="ECO:0007669"/>
    <property type="project" value="UniProtKB-SubCell"/>
</dbReference>
<evidence type="ECO:0000313" key="13">
    <source>
        <dbReference type="Proteomes" id="UP000004295"/>
    </source>
</evidence>